<organism evidence="3 4">
    <name type="scientific">Arcticibacter tournemirensis</name>
    <dbReference type="NCBI Taxonomy" id="699437"/>
    <lineage>
        <taxon>Bacteria</taxon>
        <taxon>Pseudomonadati</taxon>
        <taxon>Bacteroidota</taxon>
        <taxon>Sphingobacteriia</taxon>
        <taxon>Sphingobacteriales</taxon>
        <taxon>Sphingobacteriaceae</taxon>
        <taxon>Arcticibacter</taxon>
    </lineage>
</organism>
<dbReference type="SUPFAM" id="SSF51445">
    <property type="entry name" value="(Trans)glycosidases"/>
    <property type="match status" value="1"/>
</dbReference>
<evidence type="ECO:0000313" key="4">
    <source>
        <dbReference type="Proteomes" id="UP000322918"/>
    </source>
</evidence>
<dbReference type="OrthoDB" id="59486at2"/>
<dbReference type="PANTHER" id="PTHR37836:SF3">
    <property type="entry name" value="ENDOGLUCANASE"/>
    <property type="match status" value="1"/>
</dbReference>
<keyword evidence="4" id="KW-1185">Reference proteome</keyword>
<accession>A0A5M9HEI2</accession>
<evidence type="ECO:0000259" key="1">
    <source>
        <dbReference type="Pfam" id="PF12904"/>
    </source>
</evidence>
<protein>
    <submittedName>
        <fullName evidence="3">DUF4038 domain-containing protein</fullName>
    </submittedName>
</protein>
<reference evidence="3 4" key="1">
    <citation type="submission" date="2019-09" db="EMBL/GenBank/DDBJ databases">
        <title>Pararcticibacter amylolyticus gen. nov., sp. nov., isolated from a rottenly hemp rope, and reclassification of Pedobacter tournemirensis as Pararcticibacter tournemirensis comb. nov.</title>
        <authorList>
            <person name="Cai Y."/>
        </authorList>
    </citation>
    <scope>NUCLEOTIDE SEQUENCE [LARGE SCALE GENOMIC DNA]</scope>
    <source>
        <strain evidence="3 4">TF5-37.2-LB10</strain>
    </source>
</reference>
<feature type="domain" description="Putative collagen-binding" evidence="1">
    <location>
        <begin position="354"/>
        <end position="446"/>
    </location>
</feature>
<dbReference type="Pfam" id="PF13204">
    <property type="entry name" value="Apiosidase"/>
    <property type="match status" value="1"/>
</dbReference>
<comment type="caution">
    <text evidence="3">The sequence shown here is derived from an EMBL/GenBank/DDBJ whole genome shotgun (WGS) entry which is preliminary data.</text>
</comment>
<feature type="domain" description="Apiosidase-like catalytic" evidence="2">
    <location>
        <begin position="3"/>
        <end position="350"/>
    </location>
</feature>
<dbReference type="Pfam" id="PF12904">
    <property type="entry name" value="Collagen_bind_2"/>
    <property type="match status" value="1"/>
</dbReference>
<gene>
    <name evidence="3" type="ORF">F1649_05940</name>
</gene>
<dbReference type="EMBL" id="VWNE01000007">
    <property type="protein sequence ID" value="KAA8484745.1"/>
    <property type="molecule type" value="Genomic_DNA"/>
</dbReference>
<evidence type="ECO:0000313" key="3">
    <source>
        <dbReference type="EMBL" id="KAA8484745.1"/>
    </source>
</evidence>
<dbReference type="InterPro" id="IPR024749">
    <property type="entry name" value="Collagen-bd_put"/>
</dbReference>
<dbReference type="Gene3D" id="3.20.20.80">
    <property type="entry name" value="Glycosidases"/>
    <property type="match status" value="1"/>
</dbReference>
<dbReference type="Proteomes" id="UP000322918">
    <property type="component" value="Unassembled WGS sequence"/>
</dbReference>
<proteinExistence type="predicted"/>
<dbReference type="PANTHER" id="PTHR37836">
    <property type="entry name" value="LMO1036 PROTEIN"/>
    <property type="match status" value="1"/>
</dbReference>
<name>A0A5M9HEI2_9SPHI</name>
<dbReference type="AlphaFoldDB" id="A0A5M9HEI2"/>
<dbReference type="InterPro" id="IPR017853">
    <property type="entry name" value="GH"/>
</dbReference>
<sequence length="448" mass="51805">MSASKRYIETQNKKPFLWIGDTAWELFHKLTREEADIYLSKRAQQGFTVVQAVILAENDGLRTPNAYGDLPLNNLSPEYPNEKYFEHVDYIINKAEELGLFIAMLPTWGDKVFSNRPGPGPVVFNELNSGIFGEFLGRRYREKPVIWVLGGDRNIENDEVMNIWRSMARGLSKGDNGNHLITYHPAGEASSSQWFQNEEWLDFNMYQSGHASRFMKVYKFAGDDYSKLPVKPFLEAEPAYEDIPVQFWNFIDWKNVKKVPDSILNADSLLIDRSHFKKGFFTDYDVRVHAYWNFLAGACGYTYGNNAVWQMFKKGAPYTIPCLTDWEEALGSPGAYDMQHVKKLFTLRPFSQIVPFQEFIRGENPEDSTHIRAARAQDNSFALVYLSTGQTADLNINLLKSKKLLFWWYDPRNGSRSKTKKVRPEVHRQFSPPSSEFGNDWILVFDRK</sequence>
<dbReference type="InterPro" id="IPR025277">
    <property type="entry name" value="Apiosidase-like_cat_dom"/>
</dbReference>
<evidence type="ECO:0000259" key="2">
    <source>
        <dbReference type="Pfam" id="PF13204"/>
    </source>
</evidence>